<feature type="compositionally biased region" description="Pro residues" evidence="1">
    <location>
        <begin position="72"/>
        <end position="86"/>
    </location>
</feature>
<dbReference type="InterPro" id="IPR037682">
    <property type="entry name" value="TonB_C"/>
</dbReference>
<feature type="compositionally biased region" description="Polar residues" evidence="1">
    <location>
        <begin position="106"/>
        <end position="118"/>
    </location>
</feature>
<dbReference type="PANTHER" id="PTHR33446">
    <property type="entry name" value="PROTEIN TONB-RELATED"/>
    <property type="match status" value="1"/>
</dbReference>
<feature type="compositionally biased region" description="Polar residues" evidence="1">
    <location>
        <begin position="89"/>
        <end position="98"/>
    </location>
</feature>
<organism evidence="4 5">
    <name type="scientific">Roseateles paludis</name>
    <dbReference type="NCBI Taxonomy" id="3145238"/>
    <lineage>
        <taxon>Bacteria</taxon>
        <taxon>Pseudomonadati</taxon>
        <taxon>Pseudomonadota</taxon>
        <taxon>Betaproteobacteria</taxon>
        <taxon>Burkholderiales</taxon>
        <taxon>Sphaerotilaceae</taxon>
        <taxon>Roseateles</taxon>
    </lineage>
</organism>
<dbReference type="RefSeq" id="WP_347704342.1">
    <property type="nucleotide sequence ID" value="NZ_JBDPZD010000002.1"/>
</dbReference>
<keyword evidence="5" id="KW-1185">Reference proteome</keyword>
<dbReference type="Pfam" id="PF03544">
    <property type="entry name" value="TonB_C"/>
    <property type="match status" value="1"/>
</dbReference>
<protein>
    <submittedName>
        <fullName evidence="4">Energy transducer TonB</fullName>
    </submittedName>
</protein>
<dbReference type="EMBL" id="JBDPZD010000002">
    <property type="protein sequence ID" value="MEO3691523.1"/>
    <property type="molecule type" value="Genomic_DNA"/>
</dbReference>
<name>A0ABV0G1C3_9BURK</name>
<dbReference type="InterPro" id="IPR051045">
    <property type="entry name" value="TonB-dependent_transducer"/>
</dbReference>
<dbReference type="PANTHER" id="PTHR33446:SF2">
    <property type="entry name" value="PROTEIN TONB"/>
    <property type="match status" value="1"/>
</dbReference>
<evidence type="ECO:0000256" key="2">
    <source>
        <dbReference type="SAM" id="Phobius"/>
    </source>
</evidence>
<proteinExistence type="predicted"/>
<reference evidence="4 5" key="1">
    <citation type="submission" date="2024-05" db="EMBL/GenBank/DDBJ databases">
        <title>Roseateles sp. DJS-2-20 16S ribosomal RNA gene Genome sequencing and assembly.</title>
        <authorList>
            <person name="Woo H."/>
        </authorList>
    </citation>
    <scope>NUCLEOTIDE SEQUENCE [LARGE SCALE GENOMIC DNA]</scope>
    <source>
        <strain evidence="4 5">DJS-2-20</strain>
    </source>
</reference>
<feature type="transmembrane region" description="Helical" evidence="2">
    <location>
        <begin position="14"/>
        <end position="36"/>
    </location>
</feature>
<feature type="compositionally biased region" description="Gly residues" evidence="1">
    <location>
        <begin position="121"/>
        <end position="131"/>
    </location>
</feature>
<evidence type="ECO:0000313" key="5">
    <source>
        <dbReference type="Proteomes" id="UP001495147"/>
    </source>
</evidence>
<feature type="domain" description="TonB C-terminal" evidence="3">
    <location>
        <begin position="157"/>
        <end position="227"/>
    </location>
</feature>
<dbReference type="Gene3D" id="3.30.1150.10">
    <property type="match status" value="1"/>
</dbReference>
<keyword evidence="2" id="KW-0472">Membrane</keyword>
<feature type="region of interest" description="Disordered" evidence="1">
    <location>
        <begin position="52"/>
        <end position="146"/>
    </location>
</feature>
<comment type="caution">
    <text evidence="4">The sequence shown here is derived from an EMBL/GenBank/DDBJ whole genome shotgun (WGS) entry which is preliminary data.</text>
</comment>
<sequence>MDFAHGQADPGRRYASFAAVAALHLVLGWMLTLGLARYVPDLLRQTPVELKVVKPEPPPPPPLRHQLLPEPSLAPPPPPRFIPPPEFEVTQQPETTVAASPIPHSLSGTGTETATPQRGSGTAGNGPGSGTPGNAPSRTPPQLDFSKCPLPRYPNIDEDGTTLVIFIMDVDGTIRDAAVGKSSGPSVRHRWLDRVAVEFVQSCRGTPGTVNGRPVPLQGFTSIDWRLKY</sequence>
<evidence type="ECO:0000259" key="3">
    <source>
        <dbReference type="Pfam" id="PF03544"/>
    </source>
</evidence>
<dbReference type="SUPFAM" id="SSF74653">
    <property type="entry name" value="TolA/TonB C-terminal domain"/>
    <property type="match status" value="1"/>
</dbReference>
<gene>
    <name evidence="4" type="ORF">ABDJ85_08590</name>
</gene>
<evidence type="ECO:0000313" key="4">
    <source>
        <dbReference type="EMBL" id="MEO3691523.1"/>
    </source>
</evidence>
<keyword evidence="2" id="KW-1133">Transmembrane helix</keyword>
<accession>A0ABV0G1C3</accession>
<keyword evidence="2" id="KW-0812">Transmembrane</keyword>
<evidence type="ECO:0000256" key="1">
    <source>
        <dbReference type="SAM" id="MobiDB-lite"/>
    </source>
</evidence>
<dbReference type="Proteomes" id="UP001495147">
    <property type="component" value="Unassembled WGS sequence"/>
</dbReference>